<evidence type="ECO:0000256" key="2">
    <source>
        <dbReference type="ARBA" id="ARBA00022679"/>
    </source>
</evidence>
<feature type="active site" description="Proton acceptor" evidence="5">
    <location>
        <position position="140"/>
    </location>
</feature>
<accession>A0A160PG30</accession>
<dbReference type="Gene3D" id="2.160.10.10">
    <property type="entry name" value="Hexapeptide repeat proteins"/>
    <property type="match status" value="1"/>
</dbReference>
<organism evidence="8 9">
    <name type="scientific">Methylorubrum populi</name>
    <dbReference type="NCBI Taxonomy" id="223967"/>
    <lineage>
        <taxon>Bacteria</taxon>
        <taxon>Pseudomonadati</taxon>
        <taxon>Pseudomonadota</taxon>
        <taxon>Alphaproteobacteria</taxon>
        <taxon>Hyphomicrobiales</taxon>
        <taxon>Methylobacteriaceae</taxon>
        <taxon>Methylorubrum</taxon>
    </lineage>
</organism>
<dbReference type="PROSITE" id="PS00101">
    <property type="entry name" value="HEXAPEP_TRANSFERASES"/>
    <property type="match status" value="1"/>
</dbReference>
<comment type="similarity">
    <text evidence="1">Belongs to the transferase hexapeptide repeat family.</text>
</comment>
<proteinExistence type="inferred from homology"/>
<dbReference type="SUPFAM" id="SSF51161">
    <property type="entry name" value="Trimeric LpxA-like enzymes"/>
    <property type="match status" value="1"/>
</dbReference>
<dbReference type="OrthoDB" id="9815592at2"/>
<keyword evidence="4" id="KW-0012">Acyltransferase</keyword>
<evidence type="ECO:0000259" key="7">
    <source>
        <dbReference type="Pfam" id="PF17836"/>
    </source>
</evidence>
<evidence type="ECO:0000256" key="5">
    <source>
        <dbReference type="PIRSR" id="PIRSR620019-1"/>
    </source>
</evidence>
<name>A0A160PG30_9HYPH</name>
<dbReference type="GO" id="GO:0016746">
    <property type="term" value="F:acyltransferase activity"/>
    <property type="evidence" value="ECO:0007669"/>
    <property type="project" value="UniProtKB-KW"/>
</dbReference>
<sequence>MAARERLILVGAGGFGREVYFWAGDCHAAGTLPRLAGYIDDVVQELPGYELPRLASVQNYTPTPGDLFVVALGAPAKKRRVVELLQTRGARFATLRHPTATVVRTASIGEGVIMCPYTMALPDTRIERFATLNNYSGFGHDSVCGEFTTLSSMVDVTGYVRIGKDVMIGSGARLLPKVTIGDGATIGAGSIVVRSVKTNTTVFAAPAKQLSMNPKK</sequence>
<dbReference type="EMBL" id="AP014809">
    <property type="protein sequence ID" value="BAU91595.1"/>
    <property type="molecule type" value="Genomic_DNA"/>
</dbReference>
<feature type="binding site" evidence="6">
    <location>
        <position position="73"/>
    </location>
    <ligand>
        <name>substrate</name>
    </ligand>
</feature>
<evidence type="ECO:0000313" key="8">
    <source>
        <dbReference type="EMBL" id="BAU91595.1"/>
    </source>
</evidence>
<dbReference type="Proteomes" id="UP000218288">
    <property type="component" value="Chromosome"/>
</dbReference>
<dbReference type="Pfam" id="PF17836">
    <property type="entry name" value="PglD_N"/>
    <property type="match status" value="1"/>
</dbReference>
<dbReference type="InterPro" id="IPR050179">
    <property type="entry name" value="Trans_hexapeptide_repeat"/>
</dbReference>
<gene>
    <name evidence="8" type="ORF">MPPM_2990</name>
</gene>
<dbReference type="Pfam" id="PF00132">
    <property type="entry name" value="Hexapep"/>
    <property type="match status" value="1"/>
</dbReference>
<dbReference type="RefSeq" id="WP_096485687.1">
    <property type="nucleotide sequence ID" value="NZ_AP014809.1"/>
</dbReference>
<dbReference type="AlphaFoldDB" id="A0A160PG30"/>
<keyword evidence="3" id="KW-0677">Repeat</keyword>
<dbReference type="NCBIfam" id="TIGR03570">
    <property type="entry name" value="NeuD_NnaD"/>
    <property type="match status" value="1"/>
</dbReference>
<dbReference type="InterPro" id="IPR001451">
    <property type="entry name" value="Hexapep"/>
</dbReference>
<reference evidence="8 9" key="1">
    <citation type="journal article" date="2016" name="Genome Announc.">
        <title>Complete Genome Sequence of Methylobacterium populi P-1M, Isolated from Pink-Pigmented Household Biofilm.</title>
        <authorList>
            <person name="Morohoshi T."/>
            <person name="Ikeda T."/>
        </authorList>
    </citation>
    <scope>NUCLEOTIDE SEQUENCE [LARGE SCALE GENOMIC DNA]</scope>
    <source>
        <strain evidence="8 9">P-1M</strain>
    </source>
</reference>
<protein>
    <submittedName>
        <fullName evidence="8">Hexapeptide transferase family protein</fullName>
    </submittedName>
</protein>
<dbReference type="InterPro" id="IPR041561">
    <property type="entry name" value="PglD_N"/>
</dbReference>
<feature type="domain" description="PglD N-terminal" evidence="7">
    <location>
        <begin position="6"/>
        <end position="83"/>
    </location>
</feature>
<evidence type="ECO:0000313" key="9">
    <source>
        <dbReference type="Proteomes" id="UP000218288"/>
    </source>
</evidence>
<evidence type="ECO:0000256" key="3">
    <source>
        <dbReference type="ARBA" id="ARBA00022737"/>
    </source>
</evidence>
<dbReference type="InterPro" id="IPR020019">
    <property type="entry name" value="AcTrfase_PglD-like"/>
</dbReference>
<dbReference type="InterPro" id="IPR011004">
    <property type="entry name" value="Trimer_LpxA-like_sf"/>
</dbReference>
<feature type="site" description="Increases basicity of active site His" evidence="5">
    <location>
        <position position="141"/>
    </location>
</feature>
<dbReference type="PANTHER" id="PTHR43300:SF7">
    <property type="entry name" value="UDP-N-ACETYLBACILLOSAMINE N-ACETYLTRANSFERASE"/>
    <property type="match status" value="1"/>
</dbReference>
<evidence type="ECO:0000256" key="1">
    <source>
        <dbReference type="ARBA" id="ARBA00007274"/>
    </source>
</evidence>
<dbReference type="PANTHER" id="PTHR43300">
    <property type="entry name" value="ACETYLTRANSFERASE"/>
    <property type="match status" value="1"/>
</dbReference>
<evidence type="ECO:0000256" key="4">
    <source>
        <dbReference type="ARBA" id="ARBA00023315"/>
    </source>
</evidence>
<evidence type="ECO:0000256" key="6">
    <source>
        <dbReference type="PIRSR" id="PIRSR620019-2"/>
    </source>
</evidence>
<dbReference type="InterPro" id="IPR018357">
    <property type="entry name" value="Hexapep_transf_CS"/>
</dbReference>
<dbReference type="Gene3D" id="3.40.50.20">
    <property type="match status" value="1"/>
</dbReference>
<keyword evidence="2 8" id="KW-0808">Transferase</keyword>
<dbReference type="CDD" id="cd03360">
    <property type="entry name" value="LbH_AT_putative"/>
    <property type="match status" value="1"/>
</dbReference>